<dbReference type="EMBL" id="JAFJYC010000001">
    <property type="protein sequence ID" value="MBT9431263.1"/>
    <property type="molecule type" value="Genomic_DNA"/>
</dbReference>
<sequence>MEQRIDSGKRISREKGQVQTHQKWESRVVDSAKLLFDDGKQDYVVNTALLDHIRSPLPQALRNTAKLILSR</sequence>
<dbReference type="RefSeq" id="WP_215668413.1">
    <property type="nucleotide sequence ID" value="NZ_JAFJYC010000001.1"/>
</dbReference>
<proteinExistence type="predicted"/>
<keyword evidence="3" id="KW-1185">Reference proteome</keyword>
<gene>
    <name evidence="2" type="ORF">JZM24_02175</name>
</gene>
<dbReference type="Proteomes" id="UP000811282">
    <property type="component" value="Unassembled WGS sequence"/>
</dbReference>
<comment type="caution">
    <text evidence="2">The sequence shown here is derived from an EMBL/GenBank/DDBJ whole genome shotgun (WGS) entry which is preliminary data.</text>
</comment>
<reference evidence="2 3" key="1">
    <citation type="journal article" date="2021" name="Genome Biol. Evol.">
        <title>The evolution of interdependence in a four-way mealybug symbiosis.</title>
        <authorList>
            <person name="Garber A.I."/>
            <person name="Kupper M."/>
            <person name="Laetsch D.R."/>
            <person name="Weldon S.R."/>
            <person name="Ladinsky M.S."/>
            <person name="Bjorkman P.J."/>
            <person name="McCutcheon J.P."/>
        </authorList>
    </citation>
    <scope>NUCLEOTIDE SEQUENCE [LARGE SCALE GENOMIC DNA]</scope>
    <source>
        <strain evidence="2">SOD</strain>
    </source>
</reference>
<evidence type="ECO:0000313" key="2">
    <source>
        <dbReference type="EMBL" id="MBT9431263.1"/>
    </source>
</evidence>
<evidence type="ECO:0000313" key="3">
    <source>
        <dbReference type="Proteomes" id="UP000811282"/>
    </source>
</evidence>
<feature type="region of interest" description="Disordered" evidence="1">
    <location>
        <begin position="1"/>
        <end position="22"/>
    </location>
</feature>
<evidence type="ECO:0000256" key="1">
    <source>
        <dbReference type="SAM" id="MobiDB-lite"/>
    </source>
</evidence>
<name>A0ABS5Y8F7_9GAMM</name>
<protein>
    <submittedName>
        <fullName evidence="2">Uncharacterized protein</fullName>
    </submittedName>
</protein>
<accession>A0ABS5Y8F7</accession>
<organism evidence="2 3">
    <name type="scientific">Candidatus Sodalis endolongispinus</name>
    <dbReference type="NCBI Taxonomy" id="2812662"/>
    <lineage>
        <taxon>Bacteria</taxon>
        <taxon>Pseudomonadati</taxon>
        <taxon>Pseudomonadota</taxon>
        <taxon>Gammaproteobacteria</taxon>
        <taxon>Enterobacterales</taxon>
        <taxon>Bruguierivoracaceae</taxon>
        <taxon>Sodalis</taxon>
    </lineage>
</organism>